<dbReference type="STRING" id="1630135.DAD186_03050"/>
<dbReference type="InterPro" id="IPR020846">
    <property type="entry name" value="MFS_dom"/>
</dbReference>
<dbReference type="Proteomes" id="UP000092596">
    <property type="component" value="Chromosome"/>
</dbReference>
<dbReference type="SUPFAM" id="SSF103473">
    <property type="entry name" value="MFS general substrate transporter"/>
    <property type="match status" value="1"/>
</dbReference>
<evidence type="ECO:0000256" key="5">
    <source>
        <dbReference type="ARBA" id="ARBA00023136"/>
    </source>
</evidence>
<dbReference type="EMBL" id="CP012117">
    <property type="protein sequence ID" value="ANP26864.1"/>
    <property type="molecule type" value="Genomic_DNA"/>
</dbReference>
<keyword evidence="5 6" id="KW-0472">Membrane</keyword>
<dbReference type="PROSITE" id="PS50850">
    <property type="entry name" value="MFS"/>
    <property type="match status" value="1"/>
</dbReference>
<dbReference type="RefSeq" id="WP_065247213.1">
    <property type="nucleotide sequence ID" value="NZ_CP012117.1"/>
</dbReference>
<feature type="transmembrane region" description="Helical" evidence="6">
    <location>
        <begin position="223"/>
        <end position="245"/>
    </location>
</feature>
<dbReference type="GO" id="GO:0022857">
    <property type="term" value="F:transmembrane transporter activity"/>
    <property type="evidence" value="ECO:0007669"/>
    <property type="project" value="InterPro"/>
</dbReference>
<protein>
    <recommendedName>
        <fullName evidence="7">Major facilitator superfamily (MFS) profile domain-containing protein</fullName>
    </recommendedName>
</protein>
<feature type="transmembrane region" description="Helical" evidence="6">
    <location>
        <begin position="92"/>
        <end position="113"/>
    </location>
</feature>
<feature type="transmembrane region" description="Helical" evidence="6">
    <location>
        <begin position="356"/>
        <end position="375"/>
    </location>
</feature>
<evidence type="ECO:0000313" key="8">
    <source>
        <dbReference type="EMBL" id="ANP26864.1"/>
    </source>
</evidence>
<dbReference type="InterPro" id="IPR050189">
    <property type="entry name" value="MFS_Efflux_Transporters"/>
</dbReference>
<feature type="transmembrane region" description="Helical" evidence="6">
    <location>
        <begin position="16"/>
        <end position="39"/>
    </location>
</feature>
<dbReference type="InterPro" id="IPR036259">
    <property type="entry name" value="MFS_trans_sf"/>
</dbReference>
<organism evidence="8 9">
    <name type="scientific">Dermabacter vaginalis</name>
    <dbReference type="NCBI Taxonomy" id="1630135"/>
    <lineage>
        <taxon>Bacteria</taxon>
        <taxon>Bacillati</taxon>
        <taxon>Actinomycetota</taxon>
        <taxon>Actinomycetes</taxon>
        <taxon>Micrococcales</taxon>
        <taxon>Dermabacteraceae</taxon>
        <taxon>Dermabacter</taxon>
    </lineage>
</organism>
<comment type="subcellular location">
    <subcellularLocation>
        <location evidence="1">Cell membrane</location>
        <topology evidence="1">Multi-pass membrane protein</topology>
    </subcellularLocation>
</comment>
<feature type="transmembrane region" description="Helical" evidence="6">
    <location>
        <begin position="181"/>
        <end position="202"/>
    </location>
</feature>
<keyword evidence="2" id="KW-1003">Cell membrane</keyword>
<dbReference type="PANTHER" id="PTHR43124:SF3">
    <property type="entry name" value="CHLORAMPHENICOL EFFLUX PUMP RV0191"/>
    <property type="match status" value="1"/>
</dbReference>
<feature type="domain" description="Major facilitator superfamily (MFS) profile" evidence="7">
    <location>
        <begin position="17"/>
        <end position="401"/>
    </location>
</feature>
<evidence type="ECO:0000256" key="1">
    <source>
        <dbReference type="ARBA" id="ARBA00004651"/>
    </source>
</evidence>
<gene>
    <name evidence="8" type="ORF">DAD186_03050</name>
</gene>
<proteinExistence type="predicted"/>
<sequence length="459" mass="47963">MRPTSYDTLTPLQRAFALFAIAIGGFGIGSSEFVSMGILPDIARSLLPEQMAANPEHAIAQAGWAVSAYAFGVVVGAPTVSLLGVKIARPKLIMLLALGLLVGSVLSATMPVFGLLVPARFLAGLPHGAFFGVAALLAADVMGPGNQGRGIALALMGLTVANLVGVPLLTAFGQQLGWRTAYWIVAGVFALSILLLFLAIPPQEAPKGRSAKDELAAFKQPRMWMVIVIECVGFTSFFAMYGYIADVTVSVAGIDKHLIPVILALAGAGMTLGNWIAGHLTDWSYRASLFIVLPIFIVMFIVLIALRENPVGFGIGVFLVSATSSITSPLMQAWLMTNAGKSVTLAAASHHGAFNVANSLGVMFGGFVLSAGLGFSSVLSLAGGLALFGMVVTFAGLWIDRDGVHDINALNEESEDQTFGVSILRTETGEMLAIAAGAGGESVALEADDSYLESHHRKE</sequence>
<evidence type="ECO:0000256" key="3">
    <source>
        <dbReference type="ARBA" id="ARBA00022692"/>
    </source>
</evidence>
<feature type="transmembrane region" description="Helical" evidence="6">
    <location>
        <begin position="312"/>
        <end position="335"/>
    </location>
</feature>
<evidence type="ECO:0000256" key="2">
    <source>
        <dbReference type="ARBA" id="ARBA00022475"/>
    </source>
</evidence>
<feature type="transmembrane region" description="Helical" evidence="6">
    <location>
        <begin position="289"/>
        <end position="306"/>
    </location>
</feature>
<dbReference type="AlphaFoldDB" id="A0A1B0ZFZ2"/>
<dbReference type="GO" id="GO:0005886">
    <property type="term" value="C:plasma membrane"/>
    <property type="evidence" value="ECO:0007669"/>
    <property type="project" value="UniProtKB-SubCell"/>
</dbReference>
<evidence type="ECO:0000256" key="6">
    <source>
        <dbReference type="SAM" id="Phobius"/>
    </source>
</evidence>
<dbReference type="Gene3D" id="1.20.1250.20">
    <property type="entry name" value="MFS general substrate transporter like domains"/>
    <property type="match status" value="1"/>
</dbReference>
<feature type="transmembrane region" description="Helical" evidence="6">
    <location>
        <begin position="59"/>
        <end position="85"/>
    </location>
</feature>
<evidence type="ECO:0000259" key="7">
    <source>
        <dbReference type="PROSITE" id="PS50850"/>
    </source>
</evidence>
<dbReference type="CDD" id="cd17324">
    <property type="entry name" value="MFS_NepI_like"/>
    <property type="match status" value="1"/>
</dbReference>
<dbReference type="PANTHER" id="PTHR43124">
    <property type="entry name" value="PURINE EFFLUX PUMP PBUE"/>
    <property type="match status" value="1"/>
</dbReference>
<dbReference type="Pfam" id="PF07690">
    <property type="entry name" value="MFS_1"/>
    <property type="match status" value="1"/>
</dbReference>
<reference evidence="8 9" key="1">
    <citation type="submission" date="2015-06" db="EMBL/GenBank/DDBJ databases">
        <title>Investigation of pathophysiology for high-risk pregnancy and development of treatment modality based on it.</title>
        <authorList>
            <person name="Kim B.-C."/>
            <person name="Lim S."/>
        </authorList>
    </citation>
    <scope>NUCLEOTIDE SEQUENCE [LARGE SCALE GENOMIC DNA]</scope>
    <source>
        <strain evidence="8 9">AD1-86</strain>
    </source>
</reference>
<feature type="transmembrane region" description="Helical" evidence="6">
    <location>
        <begin position="381"/>
        <end position="399"/>
    </location>
</feature>
<keyword evidence="4 6" id="KW-1133">Transmembrane helix</keyword>
<dbReference type="KEGG" id="dva:DAD186_03050"/>
<name>A0A1B0ZFZ2_9MICO</name>
<evidence type="ECO:0000256" key="4">
    <source>
        <dbReference type="ARBA" id="ARBA00022989"/>
    </source>
</evidence>
<feature type="transmembrane region" description="Helical" evidence="6">
    <location>
        <begin position="151"/>
        <end position="169"/>
    </location>
</feature>
<dbReference type="InterPro" id="IPR011701">
    <property type="entry name" value="MFS"/>
</dbReference>
<feature type="transmembrane region" description="Helical" evidence="6">
    <location>
        <begin position="257"/>
        <end position="277"/>
    </location>
</feature>
<evidence type="ECO:0000313" key="9">
    <source>
        <dbReference type="Proteomes" id="UP000092596"/>
    </source>
</evidence>
<accession>A0A1B0ZFZ2</accession>
<keyword evidence="3 6" id="KW-0812">Transmembrane</keyword>